<dbReference type="Proteomes" id="UP000023152">
    <property type="component" value="Unassembled WGS sequence"/>
</dbReference>
<comment type="caution">
    <text evidence="1">The sequence shown here is derived from an EMBL/GenBank/DDBJ whole genome shotgun (WGS) entry which is preliminary data.</text>
</comment>
<name>X6LES2_RETFI</name>
<dbReference type="AlphaFoldDB" id="X6LES2"/>
<accession>X6LES2</accession>
<sequence length="89" mass="10877">MKTQIEALEKKLKEWDEEKRMKLNRINCDNIWNFNEIYEKCLEKIKLKNQVNESILNYTKNVLNNNQIQDFNNKVLKGFNKLQKLMKKE</sequence>
<protein>
    <submittedName>
        <fullName evidence="1">Uncharacterized protein</fullName>
    </submittedName>
</protein>
<evidence type="ECO:0000313" key="1">
    <source>
        <dbReference type="EMBL" id="ETO00064.1"/>
    </source>
</evidence>
<organism evidence="1 2">
    <name type="scientific">Reticulomyxa filosa</name>
    <dbReference type="NCBI Taxonomy" id="46433"/>
    <lineage>
        <taxon>Eukaryota</taxon>
        <taxon>Sar</taxon>
        <taxon>Rhizaria</taxon>
        <taxon>Retaria</taxon>
        <taxon>Foraminifera</taxon>
        <taxon>Monothalamids</taxon>
        <taxon>Reticulomyxidae</taxon>
        <taxon>Reticulomyxa</taxon>
    </lineage>
</organism>
<dbReference type="EMBL" id="ASPP01042099">
    <property type="protein sequence ID" value="ETO00064.1"/>
    <property type="molecule type" value="Genomic_DNA"/>
</dbReference>
<keyword evidence="2" id="KW-1185">Reference proteome</keyword>
<reference evidence="1 2" key="1">
    <citation type="journal article" date="2013" name="Curr. Biol.">
        <title>The Genome of the Foraminiferan Reticulomyxa filosa.</title>
        <authorList>
            <person name="Glockner G."/>
            <person name="Hulsmann N."/>
            <person name="Schleicher M."/>
            <person name="Noegel A.A."/>
            <person name="Eichinger L."/>
            <person name="Gallinger C."/>
            <person name="Pawlowski J."/>
            <person name="Sierra R."/>
            <person name="Euteneuer U."/>
            <person name="Pillet L."/>
            <person name="Moustafa A."/>
            <person name="Platzer M."/>
            <person name="Groth M."/>
            <person name="Szafranski K."/>
            <person name="Schliwa M."/>
        </authorList>
    </citation>
    <scope>NUCLEOTIDE SEQUENCE [LARGE SCALE GENOMIC DNA]</scope>
</reference>
<evidence type="ECO:0000313" key="2">
    <source>
        <dbReference type="Proteomes" id="UP000023152"/>
    </source>
</evidence>
<gene>
    <name evidence="1" type="ORF">RFI_37396</name>
</gene>
<proteinExistence type="predicted"/>